<proteinExistence type="predicted"/>
<comment type="caution">
    <text evidence="1">The sequence shown here is derived from an EMBL/GenBank/DDBJ whole genome shotgun (WGS) entry which is preliminary data.</text>
</comment>
<evidence type="ECO:0000313" key="1">
    <source>
        <dbReference type="EMBL" id="OBZ69898.1"/>
    </source>
</evidence>
<accession>A0A1C7LZJ6</accession>
<protein>
    <submittedName>
        <fullName evidence="1">Uncharacterized protein</fullName>
    </submittedName>
</protein>
<dbReference type="PROSITE" id="PS51257">
    <property type="entry name" value="PROKAR_LIPOPROTEIN"/>
    <property type="match status" value="1"/>
</dbReference>
<dbReference type="OrthoDB" id="3147752at2759"/>
<dbReference type="Proteomes" id="UP000092993">
    <property type="component" value="Unassembled WGS sequence"/>
</dbReference>
<keyword evidence="2" id="KW-1185">Reference proteome</keyword>
<sequence>MLRTIDFLFLAGASVGSCDKIMQTFGARLGNVTSLILAFRKVIGEDIISCEHEPILCPSGSQFNAEIKEDTFSGEPGVLPSNEPRGILCTAELRLRRREQMEGSGEGEWERSTLVTTERLLGKLEYDAKKQQGAVELSDKRGLQFKSQDVLVTM</sequence>
<dbReference type="AlphaFoldDB" id="A0A1C7LZJ6"/>
<gene>
    <name evidence="1" type="ORF">A0H81_10520</name>
</gene>
<reference evidence="1 2" key="1">
    <citation type="submission" date="2016-03" db="EMBL/GenBank/DDBJ databases">
        <title>Whole genome sequencing of Grifola frondosa 9006-11.</title>
        <authorList>
            <person name="Min B."/>
            <person name="Park H."/>
            <person name="Kim J.-G."/>
            <person name="Cho H."/>
            <person name="Oh Y.-L."/>
            <person name="Kong W.-S."/>
            <person name="Choi I.-G."/>
        </authorList>
    </citation>
    <scope>NUCLEOTIDE SEQUENCE [LARGE SCALE GENOMIC DNA]</scope>
    <source>
        <strain evidence="1 2">9006-11</strain>
    </source>
</reference>
<dbReference type="EMBL" id="LUGG01000015">
    <property type="protein sequence ID" value="OBZ69898.1"/>
    <property type="molecule type" value="Genomic_DNA"/>
</dbReference>
<organism evidence="1 2">
    <name type="scientific">Grifola frondosa</name>
    <name type="common">Maitake</name>
    <name type="synonym">Polyporus frondosus</name>
    <dbReference type="NCBI Taxonomy" id="5627"/>
    <lineage>
        <taxon>Eukaryota</taxon>
        <taxon>Fungi</taxon>
        <taxon>Dikarya</taxon>
        <taxon>Basidiomycota</taxon>
        <taxon>Agaricomycotina</taxon>
        <taxon>Agaricomycetes</taxon>
        <taxon>Polyporales</taxon>
        <taxon>Grifolaceae</taxon>
        <taxon>Grifola</taxon>
    </lineage>
</organism>
<evidence type="ECO:0000313" key="2">
    <source>
        <dbReference type="Proteomes" id="UP000092993"/>
    </source>
</evidence>
<name>A0A1C7LZJ6_GRIFR</name>